<dbReference type="AlphaFoldDB" id="A0A2W5KRF4"/>
<keyword evidence="1" id="KW-0812">Transmembrane</keyword>
<proteinExistence type="predicted"/>
<feature type="transmembrane region" description="Helical" evidence="1">
    <location>
        <begin position="7"/>
        <end position="33"/>
    </location>
</feature>
<accession>A0A2W5KRF4</accession>
<organism evidence="2 3">
    <name type="scientific">Rhodanobacter denitrificans</name>
    <dbReference type="NCBI Taxonomy" id="666685"/>
    <lineage>
        <taxon>Bacteria</taxon>
        <taxon>Pseudomonadati</taxon>
        <taxon>Pseudomonadota</taxon>
        <taxon>Gammaproteobacteria</taxon>
        <taxon>Lysobacterales</taxon>
        <taxon>Rhodanobacteraceae</taxon>
        <taxon>Rhodanobacter</taxon>
    </lineage>
</organism>
<name>A0A2W5KRF4_9GAMM</name>
<evidence type="ECO:0000256" key="1">
    <source>
        <dbReference type="SAM" id="Phobius"/>
    </source>
</evidence>
<keyword evidence="1" id="KW-0472">Membrane</keyword>
<comment type="caution">
    <text evidence="2">The sequence shown here is derived from an EMBL/GenBank/DDBJ whole genome shotgun (WGS) entry which is preliminary data.</text>
</comment>
<keyword evidence="1" id="KW-1133">Transmembrane helix</keyword>
<evidence type="ECO:0000313" key="2">
    <source>
        <dbReference type="EMBL" id="PZQ18454.1"/>
    </source>
</evidence>
<protein>
    <submittedName>
        <fullName evidence="2">Uncharacterized protein</fullName>
    </submittedName>
</protein>
<reference evidence="2 3" key="1">
    <citation type="submission" date="2017-08" db="EMBL/GenBank/DDBJ databases">
        <title>Infants hospitalized years apart are colonized by the same room-sourced microbial strains.</title>
        <authorList>
            <person name="Brooks B."/>
            <person name="Olm M.R."/>
            <person name="Firek B.A."/>
            <person name="Baker R."/>
            <person name="Thomas B.C."/>
            <person name="Morowitz M.J."/>
            <person name="Banfield J.F."/>
        </authorList>
    </citation>
    <scope>NUCLEOTIDE SEQUENCE [LARGE SCALE GENOMIC DNA]</scope>
    <source>
        <strain evidence="2">S2_005_003_R2_42</strain>
    </source>
</reference>
<dbReference type="Proteomes" id="UP000249046">
    <property type="component" value="Unassembled WGS sequence"/>
</dbReference>
<dbReference type="EMBL" id="QFPO01000003">
    <property type="protein sequence ID" value="PZQ18454.1"/>
    <property type="molecule type" value="Genomic_DNA"/>
</dbReference>
<gene>
    <name evidence="2" type="ORF">DI564_03890</name>
</gene>
<sequence>MIPRSHYGALVIGFLAGVAASIVVGVVGATAILPTYADNAVEELARVTSSFVGAGGKQRPAQEVFGTQVQQADTLTIIVGQSYSEISSDRLKASLRASLSKFINSDFHDNPELAGRLDPAAQKVRTCILENEGLKDAEVIECLKDVKPRFAVIRAPT</sequence>
<evidence type="ECO:0000313" key="3">
    <source>
        <dbReference type="Proteomes" id="UP000249046"/>
    </source>
</evidence>